<keyword evidence="3" id="KW-1185">Reference proteome</keyword>
<feature type="signal peptide" evidence="1">
    <location>
        <begin position="1"/>
        <end position="26"/>
    </location>
</feature>
<dbReference type="EMBL" id="JAUKUA010000002">
    <property type="protein sequence ID" value="KAK0725552.1"/>
    <property type="molecule type" value="Genomic_DNA"/>
</dbReference>
<proteinExistence type="predicted"/>
<organism evidence="2 3">
    <name type="scientific">Lasiosphaeris hirsuta</name>
    <dbReference type="NCBI Taxonomy" id="260670"/>
    <lineage>
        <taxon>Eukaryota</taxon>
        <taxon>Fungi</taxon>
        <taxon>Dikarya</taxon>
        <taxon>Ascomycota</taxon>
        <taxon>Pezizomycotina</taxon>
        <taxon>Sordariomycetes</taxon>
        <taxon>Sordariomycetidae</taxon>
        <taxon>Sordariales</taxon>
        <taxon>Lasiosphaeriaceae</taxon>
        <taxon>Lasiosphaeris</taxon>
    </lineage>
</organism>
<sequence>MTVGAMFARMMLVAMVMNMVIRVNLGELNGFIKNLEGQLSYRHGDLLKGLNRRYDDLLRGLKGYHDHLLKGLNDLLNDLDSRGGHDAHPCPGRQDAVRLCEHVNISWANIEPYLSKWQQCLDPRDGQACLDGFSVQYRDPSHDRRWRVEDEDVPTWPRASLENKTHTLDSWIVILNFEREPHIGIDVFSLTPDGRAPASKMRALFQSYRQSAAAILFPSFPQLPFPEMACFKDDANCQCLRYEAVSDPSKPTQGTMFSSPPP</sequence>
<accession>A0AA40B114</accession>
<name>A0AA40B114_9PEZI</name>
<reference evidence="2" key="1">
    <citation type="submission" date="2023-06" db="EMBL/GenBank/DDBJ databases">
        <title>Genome-scale phylogeny and comparative genomics of the fungal order Sordariales.</title>
        <authorList>
            <consortium name="Lawrence Berkeley National Laboratory"/>
            <person name="Hensen N."/>
            <person name="Bonometti L."/>
            <person name="Westerberg I."/>
            <person name="Brannstrom I.O."/>
            <person name="Guillou S."/>
            <person name="Cros-Aarteil S."/>
            <person name="Calhoun S."/>
            <person name="Haridas S."/>
            <person name="Kuo A."/>
            <person name="Mondo S."/>
            <person name="Pangilinan J."/>
            <person name="Riley R."/>
            <person name="Labutti K."/>
            <person name="Andreopoulos B."/>
            <person name="Lipzen A."/>
            <person name="Chen C."/>
            <person name="Yanf M."/>
            <person name="Daum C."/>
            <person name="Ng V."/>
            <person name="Clum A."/>
            <person name="Steindorff A."/>
            <person name="Ohm R."/>
            <person name="Martin F."/>
            <person name="Silar P."/>
            <person name="Natvig D."/>
            <person name="Lalanne C."/>
            <person name="Gautier V."/>
            <person name="Ament-Velasquez S.L."/>
            <person name="Kruys A."/>
            <person name="Hutchinson M.I."/>
            <person name="Powell A.J."/>
            <person name="Barry K."/>
            <person name="Miller A.N."/>
            <person name="Grigoriev I.V."/>
            <person name="Debuchy R."/>
            <person name="Gladieux P."/>
            <person name="Thoren M.H."/>
            <person name="Johannesson H."/>
        </authorList>
    </citation>
    <scope>NUCLEOTIDE SEQUENCE</scope>
    <source>
        <strain evidence="2">SMH4607-1</strain>
    </source>
</reference>
<evidence type="ECO:0000256" key="1">
    <source>
        <dbReference type="SAM" id="SignalP"/>
    </source>
</evidence>
<keyword evidence="1" id="KW-0732">Signal</keyword>
<dbReference type="Proteomes" id="UP001172102">
    <property type="component" value="Unassembled WGS sequence"/>
</dbReference>
<comment type="caution">
    <text evidence="2">The sequence shown here is derived from an EMBL/GenBank/DDBJ whole genome shotgun (WGS) entry which is preliminary data.</text>
</comment>
<feature type="chain" id="PRO_5041461725" evidence="1">
    <location>
        <begin position="27"/>
        <end position="262"/>
    </location>
</feature>
<gene>
    <name evidence="2" type="ORF">B0H67DRAFT_680894</name>
</gene>
<evidence type="ECO:0000313" key="3">
    <source>
        <dbReference type="Proteomes" id="UP001172102"/>
    </source>
</evidence>
<evidence type="ECO:0000313" key="2">
    <source>
        <dbReference type="EMBL" id="KAK0725552.1"/>
    </source>
</evidence>
<dbReference type="AlphaFoldDB" id="A0AA40B114"/>
<protein>
    <submittedName>
        <fullName evidence="2">Uncharacterized protein</fullName>
    </submittedName>
</protein>